<feature type="transmembrane region" description="Helical" evidence="5">
    <location>
        <begin position="46"/>
        <end position="66"/>
    </location>
</feature>
<dbReference type="InterPro" id="IPR022604">
    <property type="entry name" value="DUF2955"/>
</dbReference>
<keyword evidence="4 5" id="KW-0472">Membrane</keyword>
<evidence type="ECO:0000313" key="8">
    <source>
        <dbReference type="Proteomes" id="UP001150830"/>
    </source>
</evidence>
<feature type="transmembrane region" description="Helical" evidence="5">
    <location>
        <begin position="121"/>
        <end position="140"/>
    </location>
</feature>
<protein>
    <submittedName>
        <fullName evidence="7">DUF2955 domain-containing protein</fullName>
    </submittedName>
</protein>
<dbReference type="Pfam" id="PF11168">
    <property type="entry name" value="DUF2955"/>
    <property type="match status" value="1"/>
</dbReference>
<evidence type="ECO:0000256" key="3">
    <source>
        <dbReference type="ARBA" id="ARBA00022989"/>
    </source>
</evidence>
<dbReference type="PIRSF" id="PIRSF029594">
    <property type="entry name" value="UCP029594"/>
    <property type="match status" value="1"/>
</dbReference>
<dbReference type="EMBL" id="JAPNOA010000029">
    <property type="protein sequence ID" value="MCY0966086.1"/>
    <property type="molecule type" value="Genomic_DNA"/>
</dbReference>
<comment type="caution">
    <text evidence="7">The sequence shown here is derived from an EMBL/GenBank/DDBJ whole genome shotgun (WGS) entry which is preliminary data.</text>
</comment>
<evidence type="ECO:0000256" key="4">
    <source>
        <dbReference type="ARBA" id="ARBA00023136"/>
    </source>
</evidence>
<feature type="domain" description="Integral membrane bound transporter" evidence="6">
    <location>
        <begin position="206"/>
        <end position="337"/>
    </location>
</feature>
<feature type="transmembrane region" description="Helical" evidence="5">
    <location>
        <begin position="246"/>
        <end position="262"/>
    </location>
</feature>
<proteinExistence type="predicted"/>
<dbReference type="InterPro" id="IPR016926">
    <property type="entry name" value="UCP029594"/>
</dbReference>
<dbReference type="AlphaFoldDB" id="A0A9X3EF36"/>
<organism evidence="7 8">
    <name type="scientific">Parathalassolituus penaei</name>
    <dbReference type="NCBI Taxonomy" id="2997323"/>
    <lineage>
        <taxon>Bacteria</taxon>
        <taxon>Pseudomonadati</taxon>
        <taxon>Pseudomonadota</taxon>
        <taxon>Gammaproteobacteria</taxon>
        <taxon>Oceanospirillales</taxon>
        <taxon>Oceanospirillaceae</taxon>
        <taxon>Parathalassolituus</taxon>
    </lineage>
</organism>
<keyword evidence="2 5" id="KW-0812">Transmembrane</keyword>
<feature type="transmembrane region" description="Helical" evidence="5">
    <location>
        <begin position="218"/>
        <end position="239"/>
    </location>
</feature>
<gene>
    <name evidence="7" type="ORF">OUO13_12885</name>
</gene>
<feature type="transmembrane region" description="Helical" evidence="5">
    <location>
        <begin position="152"/>
        <end position="172"/>
    </location>
</feature>
<dbReference type="GO" id="GO:0016020">
    <property type="term" value="C:membrane"/>
    <property type="evidence" value="ECO:0007669"/>
    <property type="project" value="UniProtKB-SubCell"/>
</dbReference>
<feature type="transmembrane region" description="Helical" evidence="5">
    <location>
        <begin position="268"/>
        <end position="287"/>
    </location>
</feature>
<feature type="transmembrane region" description="Helical" evidence="5">
    <location>
        <begin position="73"/>
        <end position="91"/>
    </location>
</feature>
<dbReference type="Proteomes" id="UP001150830">
    <property type="component" value="Unassembled WGS sequence"/>
</dbReference>
<feature type="transmembrane region" description="Helical" evidence="5">
    <location>
        <begin position="294"/>
        <end position="311"/>
    </location>
</feature>
<dbReference type="RefSeq" id="WP_283174288.1">
    <property type="nucleotide sequence ID" value="NZ_JAPNOA010000029.1"/>
</dbReference>
<evidence type="ECO:0000256" key="2">
    <source>
        <dbReference type="ARBA" id="ARBA00022692"/>
    </source>
</evidence>
<name>A0A9X3EF36_9GAMM</name>
<evidence type="ECO:0000313" key="7">
    <source>
        <dbReference type="EMBL" id="MCY0966086.1"/>
    </source>
</evidence>
<comment type="subcellular location">
    <subcellularLocation>
        <location evidence="1">Membrane</location>
        <topology evidence="1">Multi-pass membrane protein</topology>
    </subcellularLocation>
</comment>
<accession>A0A9X3EF36</accession>
<evidence type="ECO:0000256" key="5">
    <source>
        <dbReference type="SAM" id="Phobius"/>
    </source>
</evidence>
<reference evidence="7" key="1">
    <citation type="submission" date="2022-11" db="EMBL/GenBank/DDBJ databases">
        <title>Parathalassolutuus dongxingensis gen. nov., sp. nov., a novel member of family Oceanospirillaceae isolated from a coastal shrimp pond in Guangxi, China.</title>
        <authorList>
            <person name="Chen H."/>
        </authorList>
    </citation>
    <scope>NUCLEOTIDE SEQUENCE</scope>
    <source>
        <strain evidence="7">G-43</strain>
    </source>
</reference>
<dbReference type="InterPro" id="IPR049453">
    <property type="entry name" value="Memb_transporter_dom"/>
</dbReference>
<evidence type="ECO:0000259" key="6">
    <source>
        <dbReference type="Pfam" id="PF13515"/>
    </source>
</evidence>
<feature type="transmembrane region" description="Helical" evidence="5">
    <location>
        <begin position="317"/>
        <end position="342"/>
    </location>
</feature>
<keyword evidence="3 5" id="KW-1133">Transmembrane helix</keyword>
<sequence length="355" mass="39109">MADAADQFAALRVLSAVMPTGLTPFDKRRLLRLAIGSTAGFAISKLMNWPFGVFFAVFPMLLMGMVPVFNRMVACQFIAGVLVNIVELWLLQALFEPYPLLMWMAVTFVFGYHFRFMITTPYLLLWVSGLITLSTVLNLASYSPAQLHDMMVATLLSSSLSVVVAALLYWLIPEPEKPGPPPVVSLSHAQINHRMLMGTILASASYVVFQVLDLRDSLSAQVATMLVLFPMTYSGSVLSCWNRVRGALYGCALALVTQILLYDLIDHLVLVVLAMFITVMIAARLHLAERAGSAMGFGALTTIGILFGQYLQPGADILYASLYRISSVAVALLVMMMCAYWLDELLNRFALTRNA</sequence>
<keyword evidence="8" id="KW-1185">Reference proteome</keyword>
<evidence type="ECO:0000256" key="1">
    <source>
        <dbReference type="ARBA" id="ARBA00004141"/>
    </source>
</evidence>
<dbReference type="Pfam" id="PF13515">
    <property type="entry name" value="FUSC_2"/>
    <property type="match status" value="1"/>
</dbReference>